<dbReference type="InterPro" id="IPR005711">
    <property type="entry name" value="Ribosomal_uS5_euk/arc"/>
</dbReference>
<dbReference type="Gene3D" id="3.30.230.10">
    <property type="match status" value="1"/>
</dbReference>
<organism evidence="10 11">
    <name type="scientific">Theileria parva</name>
    <name type="common">East coast fever infection agent</name>
    <dbReference type="NCBI Taxonomy" id="5875"/>
    <lineage>
        <taxon>Eukaryota</taxon>
        <taxon>Sar</taxon>
        <taxon>Alveolata</taxon>
        <taxon>Apicomplexa</taxon>
        <taxon>Aconoidasida</taxon>
        <taxon>Piroplasmida</taxon>
        <taxon>Theileriidae</taxon>
        <taxon>Theileria</taxon>
    </lineage>
</organism>
<dbReference type="InterPro" id="IPR020568">
    <property type="entry name" value="Ribosomal_Su5_D2-typ_SF"/>
</dbReference>
<evidence type="ECO:0000256" key="2">
    <source>
        <dbReference type="ARBA" id="ARBA00022980"/>
    </source>
</evidence>
<keyword evidence="11" id="KW-1185">Reference proteome</keyword>
<dbReference type="PROSITE" id="PS50881">
    <property type="entry name" value="S5_DSRBD"/>
    <property type="match status" value="1"/>
</dbReference>
<evidence type="ECO:0000313" key="11">
    <source>
        <dbReference type="Proteomes" id="UP000001949"/>
    </source>
</evidence>
<evidence type="ECO:0000256" key="1">
    <source>
        <dbReference type="ARBA" id="ARBA00008945"/>
    </source>
</evidence>
<keyword evidence="3 6" id="KW-0687">Ribonucleoprotein</keyword>
<reference evidence="10 11" key="1">
    <citation type="journal article" date="2005" name="Science">
        <title>Genome sequence of Theileria parva, a bovine pathogen that transforms lymphocytes.</title>
        <authorList>
            <person name="Gardner M.J."/>
            <person name="Bishop R."/>
            <person name="Shah T."/>
            <person name="de Villiers E.P."/>
            <person name="Carlton J.M."/>
            <person name="Hall N."/>
            <person name="Ren Q."/>
            <person name="Paulsen I.T."/>
            <person name="Pain A."/>
            <person name="Berriman M."/>
            <person name="Wilson R.J.M."/>
            <person name="Sato S."/>
            <person name="Ralph S.A."/>
            <person name="Mann D.J."/>
            <person name="Xiong Z."/>
            <person name="Shallom S.J."/>
            <person name="Weidman J."/>
            <person name="Jiang L."/>
            <person name="Lynn J."/>
            <person name="Weaver B."/>
            <person name="Shoaibi A."/>
            <person name="Domingo A.R."/>
            <person name="Wasawo D."/>
            <person name="Crabtree J."/>
            <person name="Wortman J.R."/>
            <person name="Haas B."/>
            <person name="Angiuoli S.V."/>
            <person name="Creasy T.H."/>
            <person name="Lu C."/>
            <person name="Suh B."/>
            <person name="Silva J.C."/>
            <person name="Utterback T.R."/>
            <person name="Feldblyum T.V."/>
            <person name="Pertea M."/>
            <person name="Allen J."/>
            <person name="Nierman W.C."/>
            <person name="Taracha E.L.N."/>
            <person name="Salzberg S.L."/>
            <person name="White O.R."/>
            <person name="Fitzhugh H.A."/>
            <person name="Morzaria S."/>
            <person name="Venter J.C."/>
            <person name="Fraser C.M."/>
            <person name="Nene V."/>
        </authorList>
    </citation>
    <scope>NUCLEOTIDE SEQUENCE [LARGE SCALE GENOMIC DNA]</scope>
    <source>
        <strain evidence="10 11">Muguga</strain>
    </source>
</reference>
<dbReference type="PROSITE" id="PS00585">
    <property type="entry name" value="RIBOSOMAL_S5"/>
    <property type="match status" value="1"/>
</dbReference>
<dbReference type="InterPro" id="IPR014721">
    <property type="entry name" value="Ribsml_uS5_D2-typ_fold_subgr"/>
</dbReference>
<dbReference type="SUPFAM" id="SSF54211">
    <property type="entry name" value="Ribosomal protein S5 domain 2-like"/>
    <property type="match status" value="1"/>
</dbReference>
<feature type="compositionally biased region" description="Gly residues" evidence="8">
    <location>
        <begin position="1"/>
        <end position="13"/>
    </location>
</feature>
<feature type="region of interest" description="Disordered" evidence="8">
    <location>
        <begin position="1"/>
        <end position="29"/>
    </location>
</feature>
<dbReference type="GO" id="GO:0006412">
    <property type="term" value="P:translation"/>
    <property type="evidence" value="ECO:0007669"/>
    <property type="project" value="InterPro"/>
</dbReference>
<dbReference type="Gene3D" id="3.30.160.20">
    <property type="match status" value="1"/>
</dbReference>
<dbReference type="InterPro" id="IPR018192">
    <property type="entry name" value="Ribosomal_uS5_N_CS"/>
</dbReference>
<dbReference type="AlphaFoldDB" id="Q4N459"/>
<evidence type="ECO:0000256" key="7">
    <source>
        <dbReference type="RuleBase" id="RU003823"/>
    </source>
</evidence>
<dbReference type="InParanoid" id="Q4N459"/>
<dbReference type="Pfam" id="PF00333">
    <property type="entry name" value="Ribosomal_S5"/>
    <property type="match status" value="1"/>
</dbReference>
<feature type="domain" description="S5 DRBM" evidence="9">
    <location>
        <begin position="79"/>
        <end position="142"/>
    </location>
</feature>
<dbReference type="OMA" id="PYEEWSD"/>
<evidence type="ECO:0000256" key="3">
    <source>
        <dbReference type="ARBA" id="ARBA00023274"/>
    </source>
</evidence>
<dbReference type="STRING" id="5875.Q4N459"/>
<dbReference type="InterPro" id="IPR000851">
    <property type="entry name" value="Ribosomal_uS5"/>
</dbReference>
<accession>Q4N459</accession>
<dbReference type="eggNOG" id="KOG0877">
    <property type="taxonomic scope" value="Eukaryota"/>
</dbReference>
<dbReference type="Proteomes" id="UP000001949">
    <property type="component" value="Unassembled WGS sequence"/>
</dbReference>
<keyword evidence="2 6" id="KW-0689">Ribosomal protein</keyword>
<dbReference type="GO" id="GO:0003723">
    <property type="term" value="F:RNA binding"/>
    <property type="evidence" value="ECO:0007669"/>
    <property type="project" value="InterPro"/>
</dbReference>
<dbReference type="NCBIfam" id="TIGR01020">
    <property type="entry name" value="uS5_euk_arch"/>
    <property type="match status" value="1"/>
</dbReference>
<protein>
    <recommendedName>
        <fullName evidence="4">Small ribosomal subunit protein uS5</fullName>
    </recommendedName>
    <alternativeName>
        <fullName evidence="5">40S ribosomal protein S2</fullName>
    </alternativeName>
</protein>
<dbReference type="FunCoup" id="Q4N459">
    <property type="interactions" value="323"/>
</dbReference>
<evidence type="ECO:0000256" key="8">
    <source>
        <dbReference type="SAM" id="MobiDB-lite"/>
    </source>
</evidence>
<dbReference type="Pfam" id="PF03719">
    <property type="entry name" value="Ribosomal_S5_C"/>
    <property type="match status" value="1"/>
</dbReference>
<dbReference type="InterPro" id="IPR005324">
    <property type="entry name" value="Ribosomal_uS5_C"/>
</dbReference>
<dbReference type="VEuPathDB" id="PiroplasmaDB:TpMuguga_02g00780"/>
<dbReference type="InterPro" id="IPR013810">
    <property type="entry name" value="Ribosomal_uS5_N"/>
</dbReference>
<evidence type="ECO:0000256" key="5">
    <source>
        <dbReference type="ARBA" id="ARBA00035407"/>
    </source>
</evidence>
<comment type="caution">
    <text evidence="10">The sequence shown here is derived from an EMBL/GenBank/DDBJ whole genome shotgun (WGS) entry which is preliminary data.</text>
</comment>
<evidence type="ECO:0000259" key="9">
    <source>
        <dbReference type="PROSITE" id="PS50881"/>
    </source>
</evidence>
<comment type="similarity">
    <text evidence="1 7">Belongs to the universal ribosomal protein uS5 family.</text>
</comment>
<gene>
    <name evidence="10" type="ordered locus">TP02_0780</name>
</gene>
<dbReference type="GO" id="GO:0022627">
    <property type="term" value="C:cytosolic small ribosomal subunit"/>
    <property type="evidence" value="ECO:0007669"/>
    <property type="project" value="TreeGrafter"/>
</dbReference>
<name>Q4N459_THEPA</name>
<evidence type="ECO:0000256" key="6">
    <source>
        <dbReference type="PROSITE-ProRule" id="PRU00268"/>
    </source>
</evidence>
<dbReference type="PANTHER" id="PTHR13718:SF4">
    <property type="entry name" value="40S RIBOSOMAL PROTEIN S2"/>
    <property type="match status" value="1"/>
</dbReference>
<evidence type="ECO:0000256" key="4">
    <source>
        <dbReference type="ARBA" id="ARBA00035255"/>
    </source>
</evidence>
<dbReference type="EMBL" id="AAGK01000002">
    <property type="protein sequence ID" value="EAN33064.1"/>
    <property type="molecule type" value="Genomic_DNA"/>
</dbReference>
<evidence type="ECO:0000313" key="10">
    <source>
        <dbReference type="EMBL" id="EAN33064.1"/>
    </source>
</evidence>
<dbReference type="SUPFAM" id="SSF54768">
    <property type="entry name" value="dsRNA-binding domain-like"/>
    <property type="match status" value="1"/>
</dbReference>
<proteinExistence type="inferred from homology"/>
<dbReference type="FunFam" id="3.30.230.10:FF:000004">
    <property type="entry name" value="40S ribosomal protein S2"/>
    <property type="match status" value="1"/>
</dbReference>
<dbReference type="KEGG" id="tpv:TP02_0780"/>
<dbReference type="FunFam" id="3.30.160.20:FF:000002">
    <property type="entry name" value="40S ribosomal protein S2"/>
    <property type="match status" value="1"/>
</dbReference>
<dbReference type="PANTHER" id="PTHR13718">
    <property type="entry name" value="RIBOSOMAL S SUBUNIT"/>
    <property type="match status" value="1"/>
</dbReference>
<dbReference type="GeneID" id="3501645"/>
<sequence>MAERGGFGSGFGRGRGRRSNRNKPPEDDFKSWVPVTKLGRLVHAGLITSMEQIYLHSIPVKEFQIVDYFFQPERSEHKLVDDVVKIVPVQKQTNAGQRTRFKAFVAVGDCNGHVGLGSKCAKEVATAIRGAIISAKLSLVPVRMGYWGNMIGDPHTVPMKVSGKCGSVRVRLVPAPRGTQIVGAPTTKKLLQFAGIKDCFSTSKGSTKTRGNFLKAVFAALKSTYGYLTPDLWAKVKLQPSIYEEFSSFLLTK</sequence>
<dbReference type="GO" id="GO:0003735">
    <property type="term" value="F:structural constituent of ribosome"/>
    <property type="evidence" value="ECO:0007669"/>
    <property type="project" value="UniProtKB-UniRule"/>
</dbReference>